<name>A0A3R7GDR1_CLOSI</name>
<dbReference type="Proteomes" id="UP000286415">
    <property type="component" value="Unassembled WGS sequence"/>
</dbReference>
<comment type="caution">
    <text evidence="1">The sequence shown here is derived from an EMBL/GenBank/DDBJ whole genome shotgun (WGS) entry which is preliminary data.</text>
</comment>
<dbReference type="OrthoDB" id="8197512at2759"/>
<dbReference type="InParanoid" id="A0A3R7GDR1"/>
<accession>A0A3R7GDR1</accession>
<evidence type="ECO:0000313" key="1">
    <source>
        <dbReference type="EMBL" id="KAG5442227.1"/>
    </source>
</evidence>
<organism evidence="1 2">
    <name type="scientific">Clonorchis sinensis</name>
    <name type="common">Chinese liver fluke</name>
    <dbReference type="NCBI Taxonomy" id="79923"/>
    <lineage>
        <taxon>Eukaryota</taxon>
        <taxon>Metazoa</taxon>
        <taxon>Spiralia</taxon>
        <taxon>Lophotrochozoa</taxon>
        <taxon>Platyhelminthes</taxon>
        <taxon>Trematoda</taxon>
        <taxon>Digenea</taxon>
        <taxon>Opisthorchiida</taxon>
        <taxon>Opisthorchiata</taxon>
        <taxon>Opisthorchiidae</taxon>
        <taxon>Clonorchis</taxon>
    </lineage>
</organism>
<keyword evidence="2" id="KW-1185">Reference proteome</keyword>
<reference evidence="1 2" key="2">
    <citation type="journal article" date="2021" name="Genomics">
        <title>High-quality reference genome for Clonorchis sinensis.</title>
        <authorList>
            <person name="Young N.D."/>
            <person name="Stroehlein A.J."/>
            <person name="Kinkar L."/>
            <person name="Wang T."/>
            <person name="Sohn W.M."/>
            <person name="Chang B.C.H."/>
            <person name="Kaur P."/>
            <person name="Weisz D."/>
            <person name="Dudchenko O."/>
            <person name="Aiden E.L."/>
            <person name="Korhonen P.K."/>
            <person name="Gasser R.B."/>
        </authorList>
    </citation>
    <scope>NUCLEOTIDE SEQUENCE [LARGE SCALE GENOMIC DNA]</scope>
    <source>
        <strain evidence="1">Cs-k2</strain>
    </source>
</reference>
<dbReference type="EMBL" id="NIRI02000076">
    <property type="protein sequence ID" value="KAG5442227.1"/>
    <property type="molecule type" value="Genomic_DNA"/>
</dbReference>
<dbReference type="AlphaFoldDB" id="A0A3R7GDR1"/>
<evidence type="ECO:0000313" key="2">
    <source>
        <dbReference type="Proteomes" id="UP000286415"/>
    </source>
</evidence>
<protein>
    <submittedName>
        <fullName evidence="1">Uncharacterized protein</fullName>
    </submittedName>
</protein>
<gene>
    <name evidence="1" type="ORF">CSKR_200184</name>
</gene>
<sequence>MIRLLNKSWLYGSEASVLNTDVMLSMMMMVMSVLLVSNPRQPSSRVSAAHTPFRCLTAMLPEGSARAGILPICPSLDWGSREAEVGFEPRTFLSYLLNADLELEMAQWLMCEPADRKFHGSLPTLASWLLLYGLGKPGSNSVLVLFSGRMAARYNRMTIIIIILLPLTFVDLTAFEAVNGSGGNIRSKMLRCTRWYSGKLIRPQWINWSHSTTWRKPRGGQRMTWQKGVKEITKSLGVVGVVRLPGWVPRVPTCSWLEILQEMAANRCQWRSCCPFLSRLRTLWLYGSEASVSTLMLLSLMMMMMMNRLAVSRGLGARQQQWFDFFVNSKQGRDGSIRDSNLTSASRLPLSRLGLPGSISAVVFPSGGMTARHRKDGYAPEGVNRSAVAPFRRLTALPPEGSTRAEILPGCPSLGRGSRDAETEFEPRTFRPSVAKAFVRTCNNGTFLSLVLVPSKDNHKVHNFTVRRHLDCSCLGLGNLAVSQPSCLFLLAWQLGAERVLRLSDYLFILSYNLKEAQGLRHCQVVQNRNSRVAQIGFEPRTPTSELPRARCLTVN</sequence>
<reference evidence="1 2" key="1">
    <citation type="journal article" date="2018" name="Biotechnol. Adv.">
        <title>Improved genomic resources and new bioinformatic workflow for the carcinogenic parasite Clonorchis sinensis: Biotechnological implications.</title>
        <authorList>
            <person name="Wang D."/>
            <person name="Korhonen P.K."/>
            <person name="Gasser R.B."/>
            <person name="Young N.D."/>
        </authorList>
    </citation>
    <scope>NUCLEOTIDE SEQUENCE [LARGE SCALE GENOMIC DNA]</scope>
    <source>
        <strain evidence="1">Cs-k2</strain>
    </source>
</reference>
<proteinExistence type="predicted"/>